<dbReference type="InterPro" id="IPR043155">
    <property type="entry name" value="VPS33_dom3b"/>
</dbReference>
<name>A0A1B6KWM8_9HEMI</name>
<accession>A0A1B6KWM8</accession>
<dbReference type="Gene3D" id="3.40.50.1910">
    <property type="match status" value="2"/>
</dbReference>
<dbReference type="AlphaFoldDB" id="A0A1B6KWM8"/>
<dbReference type="GO" id="GO:0016192">
    <property type="term" value="P:vesicle-mediated transport"/>
    <property type="evidence" value="ECO:0007669"/>
    <property type="project" value="InterPro"/>
</dbReference>
<dbReference type="InterPro" id="IPR043154">
    <property type="entry name" value="Sec-1-like_dom1"/>
</dbReference>
<dbReference type="FunFam" id="3.40.50.1910:FF:000005">
    <property type="entry name" value="vacuolar protein sorting-associated protein 33A isoform X1"/>
    <property type="match status" value="1"/>
</dbReference>
<evidence type="ECO:0000313" key="3">
    <source>
        <dbReference type="EMBL" id="JAT15634.1"/>
    </source>
</evidence>
<dbReference type="SUPFAM" id="SSF56815">
    <property type="entry name" value="Sec1/munc18-like (SM) proteins"/>
    <property type="match status" value="1"/>
</dbReference>
<dbReference type="Gene3D" id="3.40.50.2060">
    <property type="match status" value="1"/>
</dbReference>
<evidence type="ECO:0000256" key="1">
    <source>
        <dbReference type="ARBA" id="ARBA00009884"/>
    </source>
</evidence>
<evidence type="ECO:0008006" key="4">
    <source>
        <dbReference type="Google" id="ProtNLM"/>
    </source>
</evidence>
<feature type="region of interest" description="Disordered" evidence="2">
    <location>
        <begin position="521"/>
        <end position="544"/>
    </location>
</feature>
<dbReference type="InterPro" id="IPR027482">
    <property type="entry name" value="Sec1-like_dom2"/>
</dbReference>
<reference evidence="3" key="1">
    <citation type="submission" date="2015-11" db="EMBL/GenBank/DDBJ databases">
        <title>De novo transcriptome assembly of four potential Pierce s Disease insect vectors from Arizona vineyards.</title>
        <authorList>
            <person name="Tassone E.E."/>
        </authorList>
    </citation>
    <scope>NUCLEOTIDE SEQUENCE</scope>
</reference>
<comment type="similarity">
    <text evidence="1">Belongs to the STXBP/unc-18/SEC1 family.</text>
</comment>
<sequence length="605" mass="67686">MTNHLSGGKANIALLQEWIRSELLTLVDKCDGNKVIVLDDELNGPIGLVVKSTDLQKHEITNAFILRPGRLPSSEARNVIFITRPVLRLMDMIAENIHGEERSKVRREFHIIFAPRKSLLCEKRLKNKGVFGNLTFVEELPFDIFPFDSDLMSMELQYAFKEYQLESDPSALFQAAQAVMTLQRLYGIIPRVCGVGAAAQQVWQLVNRLSLAASPPTSPISHIDQLLLLDRAVDLLSPLTTQLTYEGLIDELFSITNNTVQVPAHKFTQADEEAASDMIQNKKIIILNSGDELFAEIRDKNFNGVGAALSRKAKLISSQLEERRGEKTVQELKQFVTRLPHMLATKKSLATHTTIAEMIKEVTDTDQFLDFLHCQQEMMLCVDTDKVQPFIEDCIAHKEPLVKVLRLICMQSTTNSGLKPKVLDYYKREIVQAYGFHHLLTLINLEKAGLLKLQERQRVYPVVRKLLRLTVEDGSEVAPTDVSYVHSVYAPLSARLAQHLARAGGWRGLADVLPLLPGPSFEETQTVPGQPTRRGSIDSKHSTASDTGSKVILVFFLGGCTFAEISALRFLSQQQDSNVEFLIATTKLINGNSFIESLMEPLSQA</sequence>
<gene>
    <name evidence="3" type="ORF">g.13262</name>
</gene>
<dbReference type="PANTHER" id="PTHR11679">
    <property type="entry name" value="VESICLE PROTEIN SORTING-ASSOCIATED"/>
    <property type="match status" value="1"/>
</dbReference>
<dbReference type="Gene3D" id="3.90.830.10">
    <property type="entry name" value="Syntaxin Binding Protein 1, Chain A, domain 2"/>
    <property type="match status" value="1"/>
</dbReference>
<organism evidence="3">
    <name type="scientific">Graphocephala atropunctata</name>
    <dbReference type="NCBI Taxonomy" id="36148"/>
    <lineage>
        <taxon>Eukaryota</taxon>
        <taxon>Metazoa</taxon>
        <taxon>Ecdysozoa</taxon>
        <taxon>Arthropoda</taxon>
        <taxon>Hexapoda</taxon>
        <taxon>Insecta</taxon>
        <taxon>Pterygota</taxon>
        <taxon>Neoptera</taxon>
        <taxon>Paraneoptera</taxon>
        <taxon>Hemiptera</taxon>
        <taxon>Auchenorrhyncha</taxon>
        <taxon>Membracoidea</taxon>
        <taxon>Cicadellidae</taxon>
        <taxon>Cicadellinae</taxon>
        <taxon>Cicadellini</taxon>
        <taxon>Graphocephala</taxon>
    </lineage>
</organism>
<dbReference type="PIRSF" id="PIRSF005715">
    <property type="entry name" value="VPS45_Sec1"/>
    <property type="match status" value="1"/>
</dbReference>
<dbReference type="InterPro" id="IPR036045">
    <property type="entry name" value="Sec1-like_sf"/>
</dbReference>
<proteinExistence type="inferred from homology"/>
<dbReference type="Gene3D" id="1.25.40.850">
    <property type="match status" value="1"/>
</dbReference>
<dbReference type="EMBL" id="GEBQ01024343">
    <property type="protein sequence ID" value="JAT15634.1"/>
    <property type="molecule type" value="Transcribed_RNA"/>
</dbReference>
<dbReference type="Pfam" id="PF00995">
    <property type="entry name" value="Sec1"/>
    <property type="match status" value="1"/>
</dbReference>
<dbReference type="InterPro" id="IPR043127">
    <property type="entry name" value="Sec-1-like_dom3a"/>
</dbReference>
<dbReference type="InterPro" id="IPR001619">
    <property type="entry name" value="Sec1-like"/>
</dbReference>
<evidence type="ECO:0000256" key="2">
    <source>
        <dbReference type="SAM" id="MobiDB-lite"/>
    </source>
</evidence>
<protein>
    <recommendedName>
        <fullName evidence="4">Vacuolar protein sorting-associated protein 33A</fullName>
    </recommendedName>
</protein>